<reference evidence="1" key="1">
    <citation type="submission" date="2018-02" db="EMBL/GenBank/DDBJ databases">
        <title>The genomes of Aspergillus section Nigri reveals drivers in fungal speciation.</title>
        <authorList>
            <consortium name="DOE Joint Genome Institute"/>
            <person name="Vesth T.C."/>
            <person name="Nybo J."/>
            <person name="Theobald S."/>
            <person name="Brandl J."/>
            <person name="Frisvad J.C."/>
            <person name="Nielsen K.F."/>
            <person name="Lyhne E.K."/>
            <person name="Kogle M.E."/>
            <person name="Kuo A."/>
            <person name="Riley R."/>
            <person name="Clum A."/>
            <person name="Nolan M."/>
            <person name="Lipzen A."/>
            <person name="Salamov A."/>
            <person name="Henrissat B."/>
            <person name="Wiebenga A."/>
            <person name="De vries R.P."/>
            <person name="Grigoriev I.V."/>
            <person name="Mortensen U.H."/>
            <person name="Andersen M.R."/>
            <person name="Baker S.E."/>
        </authorList>
    </citation>
    <scope>NUCLEOTIDE SEQUENCE</scope>
    <source>
        <strain evidence="1">CBS 621.78</strain>
    </source>
</reference>
<proteinExistence type="predicted"/>
<gene>
    <name evidence="1" type="ORF">BO95DRAFT_247814</name>
</gene>
<organism evidence="1 2">
    <name type="scientific">Aspergillus brunneoviolaceus CBS 621.78</name>
    <dbReference type="NCBI Taxonomy" id="1450534"/>
    <lineage>
        <taxon>Eukaryota</taxon>
        <taxon>Fungi</taxon>
        <taxon>Dikarya</taxon>
        <taxon>Ascomycota</taxon>
        <taxon>Pezizomycotina</taxon>
        <taxon>Eurotiomycetes</taxon>
        <taxon>Eurotiomycetidae</taxon>
        <taxon>Eurotiales</taxon>
        <taxon>Aspergillaceae</taxon>
        <taxon>Aspergillus</taxon>
        <taxon>Aspergillus subgen. Circumdati</taxon>
    </lineage>
</organism>
<dbReference type="Proteomes" id="UP000249057">
    <property type="component" value="Unassembled WGS sequence"/>
</dbReference>
<sequence>MITEVCGVGSDLFQLFLFPDSYTLDSNWMGVCQNLVWEIVGCGGCLSVDYAGESNERPRSETRGSFAERCRSHRSEHAMLSSASDPDTRIEGERKEGGLEEGLCCVNFGKCESHVGCREGSKEAPYYNCFPGLGPEIKLSDQCSRFQSLPFTQPASQPYSFLLRLHMQLPTLPHPMDHIPRGELLAKTEVYSGVHHLTRSKASAHIPYKQD</sequence>
<protein>
    <submittedName>
        <fullName evidence="1">Uncharacterized protein</fullName>
    </submittedName>
</protein>
<name>A0ACD1GL67_9EURO</name>
<dbReference type="EMBL" id="KZ825316">
    <property type="protein sequence ID" value="RAH49849.1"/>
    <property type="molecule type" value="Genomic_DNA"/>
</dbReference>
<evidence type="ECO:0000313" key="2">
    <source>
        <dbReference type="Proteomes" id="UP000249057"/>
    </source>
</evidence>
<accession>A0ACD1GL67</accession>
<keyword evidence="2" id="KW-1185">Reference proteome</keyword>
<evidence type="ECO:0000313" key="1">
    <source>
        <dbReference type="EMBL" id="RAH49849.1"/>
    </source>
</evidence>